<dbReference type="CDD" id="cd00009">
    <property type="entry name" value="AAA"/>
    <property type="match status" value="1"/>
</dbReference>
<evidence type="ECO:0000259" key="7">
    <source>
        <dbReference type="PROSITE" id="PS50112"/>
    </source>
</evidence>
<dbReference type="Pfam" id="PF25601">
    <property type="entry name" value="AAA_lid_14"/>
    <property type="match status" value="1"/>
</dbReference>
<dbReference type="SUPFAM" id="SSF46689">
    <property type="entry name" value="Homeodomain-like"/>
    <property type="match status" value="1"/>
</dbReference>
<dbReference type="InterPro" id="IPR009057">
    <property type="entry name" value="Homeodomain-like_sf"/>
</dbReference>
<dbReference type="PROSITE" id="PS50045">
    <property type="entry name" value="SIGMA54_INTERACT_4"/>
    <property type="match status" value="1"/>
</dbReference>
<dbReference type="EMBL" id="CP017704">
    <property type="protein sequence ID" value="ASS93860.1"/>
    <property type="molecule type" value="Genomic_DNA"/>
</dbReference>
<dbReference type="InterPro" id="IPR035965">
    <property type="entry name" value="PAS-like_dom_sf"/>
</dbReference>
<evidence type="ECO:0000256" key="1">
    <source>
        <dbReference type="ARBA" id="ARBA00022741"/>
    </source>
</evidence>
<dbReference type="PROSITE" id="PS00675">
    <property type="entry name" value="SIGMA54_INTERACT_1"/>
    <property type="match status" value="1"/>
</dbReference>
<name>A0A223EF53_9BACI</name>
<keyword evidence="3" id="KW-0067">ATP-binding</keyword>
<evidence type="ECO:0000256" key="2">
    <source>
        <dbReference type="ARBA" id="ARBA00022797"/>
    </source>
</evidence>
<feature type="domain" description="PAC" evidence="8">
    <location>
        <begin position="74"/>
        <end position="126"/>
    </location>
</feature>
<dbReference type="OrthoDB" id="9771372at2"/>
<gene>
    <name evidence="9" type="ORF">BS1321_07660</name>
</gene>
<dbReference type="PANTHER" id="PTHR32071">
    <property type="entry name" value="TRANSCRIPTIONAL REGULATORY PROTEIN"/>
    <property type="match status" value="1"/>
</dbReference>
<dbReference type="SUPFAM" id="SSF55785">
    <property type="entry name" value="PYP-like sensor domain (PAS domain)"/>
    <property type="match status" value="1"/>
</dbReference>
<dbReference type="Gene3D" id="3.40.50.300">
    <property type="entry name" value="P-loop containing nucleotide triphosphate hydrolases"/>
    <property type="match status" value="1"/>
</dbReference>
<dbReference type="InterPro" id="IPR058031">
    <property type="entry name" value="AAA_lid_NorR"/>
</dbReference>
<dbReference type="Proteomes" id="UP000214618">
    <property type="component" value="Chromosome"/>
</dbReference>
<sequence>MMSDNNVKRVLECIINTSNNNITVTDEKGFILFTNPNHWWIYGIEPDHYLGKSVFQLETEGILSPSISAMVLKEKTPVQIMQHTKTGKIVMSTAFPIFDDDGELIRVVSYAQDQTEIRNLQDQYGQLEKKIQEYQSEVEELREQEELIYRSKEMRQIAKTVHRVSKTDATVMLLGESGVGKSVFARRLHNQSYRSKEPFIEVNCSTIPESLFESEMFGYEAGSFTGAQKQGKQGLVEQADNGTLFLDEIGELPLDMQVKLLNVLQEKTFKRVGGKKEHKIDFRLVTATNQNLEEMVEKGTFRLDLYYRLNVIPIQIPPLRERKEDIAILINHNLEIINKKYKSDKKLHPSTYEILIQHKWSGNVRELENLIERLILTSEDSIIFPGFLPSHLHGQESLEKIDDTLMIDDMMVDDRDLNTALEQVEKWMMMKASKQCKSTYEMAKFLGISQPSVVRKMKKYKGHLPIK</sequence>
<dbReference type="InterPro" id="IPR000014">
    <property type="entry name" value="PAS"/>
</dbReference>
<dbReference type="Pfam" id="PF00158">
    <property type="entry name" value="Sigma54_activat"/>
    <property type="match status" value="1"/>
</dbReference>
<evidence type="ECO:0000313" key="9">
    <source>
        <dbReference type="EMBL" id="ASS93860.1"/>
    </source>
</evidence>
<dbReference type="Pfam" id="PF18024">
    <property type="entry name" value="HTH_50"/>
    <property type="match status" value="1"/>
</dbReference>
<evidence type="ECO:0000256" key="4">
    <source>
        <dbReference type="ARBA" id="ARBA00029500"/>
    </source>
</evidence>
<evidence type="ECO:0000259" key="8">
    <source>
        <dbReference type="PROSITE" id="PS50113"/>
    </source>
</evidence>
<dbReference type="InterPro" id="IPR000700">
    <property type="entry name" value="PAS-assoc_C"/>
</dbReference>
<dbReference type="SMART" id="SM00382">
    <property type="entry name" value="AAA"/>
    <property type="match status" value="1"/>
</dbReference>
<dbReference type="NCBIfam" id="TIGR00229">
    <property type="entry name" value="sensory_box"/>
    <property type="match status" value="1"/>
</dbReference>
<dbReference type="InterPro" id="IPR030828">
    <property type="entry name" value="HTH_TyrR"/>
</dbReference>
<evidence type="ECO:0000256" key="3">
    <source>
        <dbReference type="ARBA" id="ARBA00022840"/>
    </source>
</evidence>
<dbReference type="GO" id="GO:0005524">
    <property type="term" value="F:ATP binding"/>
    <property type="evidence" value="ECO:0007669"/>
    <property type="project" value="UniProtKB-KW"/>
</dbReference>
<dbReference type="InterPro" id="IPR027417">
    <property type="entry name" value="P-loop_NTPase"/>
</dbReference>
<dbReference type="Gene3D" id="1.10.10.60">
    <property type="entry name" value="Homeodomain-like"/>
    <property type="match status" value="1"/>
</dbReference>
<dbReference type="SUPFAM" id="SSF52540">
    <property type="entry name" value="P-loop containing nucleoside triphosphate hydrolases"/>
    <property type="match status" value="1"/>
</dbReference>
<dbReference type="InterPro" id="IPR025943">
    <property type="entry name" value="Sigma_54_int_dom_ATP-bd_2"/>
</dbReference>
<dbReference type="PROSITE" id="PS00676">
    <property type="entry name" value="SIGMA54_INTERACT_2"/>
    <property type="match status" value="1"/>
</dbReference>
<evidence type="ECO:0000259" key="6">
    <source>
        <dbReference type="PROSITE" id="PS50045"/>
    </source>
</evidence>
<dbReference type="InterPro" id="IPR003593">
    <property type="entry name" value="AAA+_ATPase"/>
</dbReference>
<keyword evidence="1" id="KW-0547">Nucleotide-binding</keyword>
<dbReference type="InterPro" id="IPR025662">
    <property type="entry name" value="Sigma_54_int_dom_ATP-bd_1"/>
</dbReference>
<dbReference type="GO" id="GO:0003677">
    <property type="term" value="F:DNA binding"/>
    <property type="evidence" value="ECO:0007669"/>
    <property type="project" value="UniProtKB-KW"/>
</dbReference>
<accession>A0A223EF53</accession>
<feature type="coiled-coil region" evidence="5">
    <location>
        <begin position="110"/>
        <end position="151"/>
    </location>
</feature>
<dbReference type="AlphaFoldDB" id="A0A223EF53"/>
<dbReference type="InterPro" id="IPR002078">
    <property type="entry name" value="Sigma_54_int"/>
</dbReference>
<feature type="domain" description="PAS" evidence="7">
    <location>
        <begin position="3"/>
        <end position="55"/>
    </location>
</feature>
<reference evidence="9 10" key="1">
    <citation type="submission" date="2016-10" db="EMBL/GenBank/DDBJ databases">
        <title>The whole genome sequencing and assembly of Bacillus simplex DSM 1321 strain.</title>
        <authorList>
            <person name="Park M.-K."/>
            <person name="Lee Y.-J."/>
            <person name="Yi H."/>
            <person name="Bahn Y.-S."/>
            <person name="Kim J.F."/>
            <person name="Lee D.-W."/>
        </authorList>
    </citation>
    <scope>NUCLEOTIDE SEQUENCE [LARGE SCALE GENOMIC DNA]</scope>
    <source>
        <strain evidence="9 10">DSM 1321</strain>
    </source>
</reference>
<organism evidence="9 10">
    <name type="scientific">Peribacillus simplex NBRC 15720 = DSM 1321</name>
    <dbReference type="NCBI Taxonomy" id="1349754"/>
    <lineage>
        <taxon>Bacteria</taxon>
        <taxon>Bacillati</taxon>
        <taxon>Bacillota</taxon>
        <taxon>Bacilli</taxon>
        <taxon>Bacillales</taxon>
        <taxon>Bacillaceae</taxon>
        <taxon>Peribacillus</taxon>
    </lineage>
</organism>
<dbReference type="Gene3D" id="3.30.450.20">
    <property type="entry name" value="PAS domain"/>
    <property type="match status" value="1"/>
</dbReference>
<dbReference type="PANTHER" id="PTHR32071:SF57">
    <property type="entry name" value="C4-DICARBOXYLATE TRANSPORT TRANSCRIPTIONAL REGULATORY PROTEIN DCTD"/>
    <property type="match status" value="1"/>
</dbReference>
<evidence type="ECO:0000313" key="10">
    <source>
        <dbReference type="Proteomes" id="UP000214618"/>
    </source>
</evidence>
<proteinExistence type="predicted"/>
<protein>
    <recommendedName>
        <fullName evidence="4">HTH-type transcriptional regulatory protein TyrR</fullName>
    </recommendedName>
</protein>
<keyword evidence="5" id="KW-0175">Coiled coil</keyword>
<dbReference type="FunFam" id="3.40.50.300:FF:000006">
    <property type="entry name" value="DNA-binding transcriptional regulator NtrC"/>
    <property type="match status" value="1"/>
</dbReference>
<dbReference type="GO" id="GO:0006355">
    <property type="term" value="P:regulation of DNA-templated transcription"/>
    <property type="evidence" value="ECO:0007669"/>
    <property type="project" value="InterPro"/>
</dbReference>
<dbReference type="PROSITE" id="PS50112">
    <property type="entry name" value="PAS"/>
    <property type="match status" value="1"/>
</dbReference>
<evidence type="ECO:0000256" key="5">
    <source>
        <dbReference type="SAM" id="Coils"/>
    </source>
</evidence>
<dbReference type="Pfam" id="PF13426">
    <property type="entry name" value="PAS_9"/>
    <property type="match status" value="1"/>
</dbReference>
<dbReference type="Gene3D" id="1.10.8.60">
    <property type="match status" value="1"/>
</dbReference>
<keyword evidence="2" id="KW-0058">Aromatic hydrocarbons catabolism</keyword>
<dbReference type="PROSITE" id="PS50113">
    <property type="entry name" value="PAC"/>
    <property type="match status" value="1"/>
</dbReference>
<feature type="domain" description="Sigma-54 factor interaction" evidence="6">
    <location>
        <begin position="147"/>
        <end position="376"/>
    </location>
</feature>